<evidence type="ECO:0000259" key="3">
    <source>
        <dbReference type="Pfam" id="PF00407"/>
    </source>
</evidence>
<dbReference type="InterPro" id="IPR050279">
    <property type="entry name" value="Plant_def-hormone_signal"/>
</dbReference>
<dbReference type="GO" id="GO:0009820">
    <property type="term" value="P:alkaloid metabolic process"/>
    <property type="evidence" value="ECO:0007669"/>
    <property type="project" value="UniProtKB-KW"/>
</dbReference>
<evidence type="ECO:0000313" key="4">
    <source>
        <dbReference type="EMBL" id="KAK3029646.1"/>
    </source>
</evidence>
<protein>
    <recommendedName>
        <fullName evidence="3">Bet v I/Major latex protein domain-containing protein</fullName>
    </recommendedName>
</protein>
<dbReference type="SUPFAM" id="SSF55961">
    <property type="entry name" value="Bet v1-like"/>
    <property type="match status" value="2"/>
</dbReference>
<dbReference type="EMBL" id="JAVXUP010000372">
    <property type="protein sequence ID" value="KAK3029646.1"/>
    <property type="molecule type" value="Genomic_DNA"/>
</dbReference>
<dbReference type="AlphaFoldDB" id="A0AA88WKR3"/>
<evidence type="ECO:0000256" key="2">
    <source>
        <dbReference type="ARBA" id="ARBA00022589"/>
    </source>
</evidence>
<sequence>MHGTLSDGIEVNVPAHETWELYGTLKITHVTHTFDKIEVVKGDGGVGTVLKLTLPAGTTVFSSYEEKHTKIDDAKMIKEAEVISGGYLDLGFILYRTRFEIVETGKTSCITKTTIEYDVNEEDVANFTYVSFLPMMSMMKDVATYLLANTKSVDGSYVSSMCTSTGRRYKQVHDHIEAWQIYGTLQITHVTHTFDKIEVLQGDGGVGTTLKLTLPAGTTVFSSYEEMYTKVDDEKMIKEAEVISGGYFDLGFTLYRTRFEIIETSKTSCIPKTTIEYDVNEEEVANFTYVSILPMISMMKDIATYLLENTKN</sequence>
<dbReference type="GO" id="GO:0038023">
    <property type="term" value="F:signaling receptor activity"/>
    <property type="evidence" value="ECO:0007669"/>
    <property type="project" value="TreeGrafter"/>
</dbReference>
<dbReference type="GO" id="GO:0005634">
    <property type="term" value="C:nucleus"/>
    <property type="evidence" value="ECO:0007669"/>
    <property type="project" value="TreeGrafter"/>
</dbReference>
<dbReference type="GO" id="GO:0009738">
    <property type="term" value="P:abscisic acid-activated signaling pathway"/>
    <property type="evidence" value="ECO:0007669"/>
    <property type="project" value="TreeGrafter"/>
</dbReference>
<reference evidence="4" key="1">
    <citation type="submission" date="2022-12" db="EMBL/GenBank/DDBJ databases">
        <title>Draft genome assemblies for two species of Escallonia (Escalloniales).</title>
        <authorList>
            <person name="Chanderbali A."/>
            <person name="Dervinis C."/>
            <person name="Anghel I."/>
            <person name="Soltis D."/>
            <person name="Soltis P."/>
            <person name="Zapata F."/>
        </authorList>
    </citation>
    <scope>NUCLEOTIDE SEQUENCE</scope>
    <source>
        <strain evidence="4">UCBG64.0493</strain>
        <tissue evidence="4">Leaf</tissue>
    </source>
</reference>
<dbReference type="GO" id="GO:0006952">
    <property type="term" value="P:defense response"/>
    <property type="evidence" value="ECO:0007669"/>
    <property type="project" value="InterPro"/>
</dbReference>
<dbReference type="GO" id="GO:0004864">
    <property type="term" value="F:protein phosphatase inhibitor activity"/>
    <property type="evidence" value="ECO:0007669"/>
    <property type="project" value="TreeGrafter"/>
</dbReference>
<comment type="caution">
    <text evidence="4">The sequence shown here is derived from an EMBL/GenBank/DDBJ whole genome shotgun (WGS) entry which is preliminary data.</text>
</comment>
<dbReference type="GO" id="GO:0010427">
    <property type="term" value="F:abscisic acid binding"/>
    <property type="evidence" value="ECO:0007669"/>
    <property type="project" value="TreeGrafter"/>
</dbReference>
<organism evidence="4 5">
    <name type="scientific">Escallonia herrerae</name>
    <dbReference type="NCBI Taxonomy" id="1293975"/>
    <lineage>
        <taxon>Eukaryota</taxon>
        <taxon>Viridiplantae</taxon>
        <taxon>Streptophyta</taxon>
        <taxon>Embryophyta</taxon>
        <taxon>Tracheophyta</taxon>
        <taxon>Spermatophyta</taxon>
        <taxon>Magnoliopsida</taxon>
        <taxon>eudicotyledons</taxon>
        <taxon>Gunneridae</taxon>
        <taxon>Pentapetalae</taxon>
        <taxon>asterids</taxon>
        <taxon>campanulids</taxon>
        <taxon>Escalloniales</taxon>
        <taxon>Escalloniaceae</taxon>
        <taxon>Escallonia</taxon>
    </lineage>
</organism>
<keyword evidence="2" id="KW-0017">Alkaloid metabolism</keyword>
<proteinExistence type="inferred from homology"/>
<comment type="similarity">
    <text evidence="1">Belongs to the BetVI family.</text>
</comment>
<keyword evidence="5" id="KW-1185">Reference proteome</keyword>
<feature type="domain" description="Bet v I/Major latex protein" evidence="3">
    <location>
        <begin position="2"/>
        <end position="149"/>
    </location>
</feature>
<dbReference type="InterPro" id="IPR000916">
    <property type="entry name" value="Bet_v_I/MLP"/>
</dbReference>
<feature type="domain" description="Bet v I/Major latex protein" evidence="3">
    <location>
        <begin position="186"/>
        <end position="309"/>
    </location>
</feature>
<name>A0AA88WKR3_9ASTE</name>
<dbReference type="GO" id="GO:0005737">
    <property type="term" value="C:cytoplasm"/>
    <property type="evidence" value="ECO:0007669"/>
    <property type="project" value="TreeGrafter"/>
</dbReference>
<gene>
    <name evidence="4" type="ORF">RJ639_037963</name>
</gene>
<dbReference type="PANTHER" id="PTHR31213:SF19">
    <property type="entry name" value="BET V I_MAJOR LATEX PROTEIN DOMAIN-CONTAINING PROTEIN"/>
    <property type="match status" value="1"/>
</dbReference>
<dbReference type="Pfam" id="PF00407">
    <property type="entry name" value="Bet_v_1"/>
    <property type="match status" value="2"/>
</dbReference>
<dbReference type="PANTHER" id="PTHR31213">
    <property type="entry name" value="OS08G0374000 PROTEIN-RELATED"/>
    <property type="match status" value="1"/>
</dbReference>
<accession>A0AA88WKR3</accession>
<dbReference type="InterPro" id="IPR023393">
    <property type="entry name" value="START-like_dom_sf"/>
</dbReference>
<dbReference type="Gene3D" id="3.30.530.20">
    <property type="match status" value="2"/>
</dbReference>
<evidence type="ECO:0000313" key="5">
    <source>
        <dbReference type="Proteomes" id="UP001188597"/>
    </source>
</evidence>
<dbReference type="Proteomes" id="UP001188597">
    <property type="component" value="Unassembled WGS sequence"/>
</dbReference>
<evidence type="ECO:0000256" key="1">
    <source>
        <dbReference type="ARBA" id="ARBA00009744"/>
    </source>
</evidence>